<evidence type="ECO:0000256" key="1">
    <source>
        <dbReference type="SAM" id="MobiDB-lite"/>
    </source>
</evidence>
<evidence type="ECO:0000256" key="2">
    <source>
        <dbReference type="SAM" id="SignalP"/>
    </source>
</evidence>
<organism evidence="3 4">
    <name type="scientific">Tropicimonas omnivorans</name>
    <dbReference type="NCBI Taxonomy" id="3075590"/>
    <lineage>
        <taxon>Bacteria</taxon>
        <taxon>Pseudomonadati</taxon>
        <taxon>Pseudomonadota</taxon>
        <taxon>Alphaproteobacteria</taxon>
        <taxon>Rhodobacterales</taxon>
        <taxon>Roseobacteraceae</taxon>
        <taxon>Tropicimonas</taxon>
    </lineage>
</organism>
<dbReference type="EMBL" id="JAVRHL010000003">
    <property type="protein sequence ID" value="MDT0683176.1"/>
    <property type="molecule type" value="Genomic_DNA"/>
</dbReference>
<feature type="region of interest" description="Disordered" evidence="1">
    <location>
        <begin position="288"/>
        <end position="334"/>
    </location>
</feature>
<evidence type="ECO:0000313" key="4">
    <source>
        <dbReference type="Proteomes" id="UP001265259"/>
    </source>
</evidence>
<name>A0ABU3DHI2_9RHOB</name>
<dbReference type="RefSeq" id="WP_311691481.1">
    <property type="nucleotide sequence ID" value="NZ_JAVRHL010000003.1"/>
</dbReference>
<feature type="chain" id="PRO_5046629185" evidence="2">
    <location>
        <begin position="22"/>
        <end position="500"/>
    </location>
</feature>
<evidence type="ECO:0000313" key="3">
    <source>
        <dbReference type="EMBL" id="MDT0683176.1"/>
    </source>
</evidence>
<gene>
    <name evidence="3" type="ORF">RM543_10800</name>
</gene>
<feature type="signal peptide" evidence="2">
    <location>
        <begin position="1"/>
        <end position="21"/>
    </location>
</feature>
<keyword evidence="2" id="KW-0732">Signal</keyword>
<keyword evidence="4" id="KW-1185">Reference proteome</keyword>
<dbReference type="Proteomes" id="UP001265259">
    <property type="component" value="Unassembled WGS sequence"/>
</dbReference>
<accession>A0ABU3DHI2</accession>
<sequence>MRQFPLSGAAALALWAILPVAASGQTAADPASADGFASENAVLDTSIPFAIGAREAMQELRGAFGWPTFQEGLVGGVYFRFDPDGYARFAPTPRLDTDIFEVVCRPRTLSCMGRKGPLSVFLNGRGQFEIKLDGVQEGDTLHLAEGVSEIQLPEQVLMPLTAQLETLLGSGGELVRRRDGEEQARVSLTGVGAVFAYLRWVAAKQDYTVLPRDWPVPNAAGLTDAGRLTKPQSWASPMPQPQTQPMLPVLAMPTAAPDPAGSEVAEVRGELNLLRELLLQRSAEAAASPAAPPAAAPPAAAQADLPSAPAANPAAPQTAAMLAPPPADPAPHGGLASLEARIIELQRQLNLGRMDAIGVPLTPADGAAEPASSAPGDALEAVAEEPVPENAKMVEHLSYLMTEIGLDPQMAVMLLQMQVEGADTPAMSGADPAATDLTELLTEIGIAAPLPGTDDVVTGEADPAPADPAMPPAAAVLRPVSPAEYELLTDYFKSVFPPTE</sequence>
<reference evidence="3 4" key="1">
    <citation type="submission" date="2023-09" db="EMBL/GenBank/DDBJ databases">
        <authorList>
            <person name="Rey-Velasco X."/>
        </authorList>
    </citation>
    <scope>NUCLEOTIDE SEQUENCE [LARGE SCALE GENOMIC DNA]</scope>
    <source>
        <strain evidence="3 4">F158</strain>
    </source>
</reference>
<feature type="compositionally biased region" description="Low complexity" evidence="1">
    <location>
        <begin position="297"/>
        <end position="322"/>
    </location>
</feature>
<proteinExistence type="predicted"/>
<comment type="caution">
    <text evidence="3">The sequence shown here is derived from an EMBL/GenBank/DDBJ whole genome shotgun (WGS) entry which is preliminary data.</text>
</comment>
<protein>
    <submittedName>
        <fullName evidence="3">Uncharacterized protein</fullName>
    </submittedName>
</protein>